<dbReference type="OrthoDB" id="5454104at2"/>
<evidence type="ECO:0000313" key="11">
    <source>
        <dbReference type="EMBL" id="BBD09163.1"/>
    </source>
</evidence>
<gene>
    <name evidence="11" type="ORF">DFE_2437</name>
</gene>
<dbReference type="GO" id="GO:0005886">
    <property type="term" value="C:plasma membrane"/>
    <property type="evidence" value="ECO:0007669"/>
    <property type="project" value="UniProtKB-SubCell"/>
</dbReference>
<keyword evidence="7 9" id="KW-0472">Membrane</keyword>
<feature type="transmembrane region" description="Helical" evidence="9">
    <location>
        <begin position="127"/>
        <end position="152"/>
    </location>
</feature>
<evidence type="ECO:0000256" key="8">
    <source>
        <dbReference type="ARBA" id="ARBA00038436"/>
    </source>
</evidence>
<dbReference type="RefSeq" id="WP_126379900.1">
    <property type="nucleotide sequence ID" value="NZ_AP017378.1"/>
</dbReference>
<feature type="transmembrane region" description="Helical" evidence="9">
    <location>
        <begin position="14"/>
        <end position="35"/>
    </location>
</feature>
<feature type="transmembrane region" description="Helical" evidence="9">
    <location>
        <begin position="89"/>
        <end position="107"/>
    </location>
</feature>
<evidence type="ECO:0000256" key="6">
    <source>
        <dbReference type="ARBA" id="ARBA00022989"/>
    </source>
</evidence>
<dbReference type="GO" id="GO:0022857">
    <property type="term" value="F:transmembrane transporter activity"/>
    <property type="evidence" value="ECO:0007669"/>
    <property type="project" value="TreeGrafter"/>
</dbReference>
<evidence type="ECO:0000256" key="7">
    <source>
        <dbReference type="ARBA" id="ARBA00023136"/>
    </source>
</evidence>
<dbReference type="PANTHER" id="PTHR35011">
    <property type="entry name" value="2,3-DIKETO-L-GULONATE TRAP TRANSPORTER SMALL PERMEASE PROTEIN YIAM"/>
    <property type="match status" value="1"/>
</dbReference>
<proteinExistence type="inferred from homology"/>
<keyword evidence="12" id="KW-1185">Reference proteome</keyword>
<evidence type="ECO:0000256" key="2">
    <source>
        <dbReference type="ARBA" id="ARBA00022448"/>
    </source>
</evidence>
<comment type="subcellular location">
    <subcellularLocation>
        <location evidence="1">Cell inner membrane</location>
        <topology evidence="1">Multi-pass membrane protein</topology>
    </subcellularLocation>
</comment>
<dbReference type="InterPro" id="IPR007387">
    <property type="entry name" value="TRAP_DctQ"/>
</dbReference>
<feature type="transmembrane region" description="Helical" evidence="9">
    <location>
        <begin position="50"/>
        <end position="68"/>
    </location>
</feature>
<accession>A0A2Z6B131</accession>
<keyword evidence="2" id="KW-0813">Transport</keyword>
<evidence type="ECO:0000313" key="12">
    <source>
        <dbReference type="Proteomes" id="UP000269883"/>
    </source>
</evidence>
<protein>
    <submittedName>
        <fullName evidence="11">TRAP transporter, DctQ-like membrane protein</fullName>
    </submittedName>
</protein>
<feature type="domain" description="Tripartite ATP-independent periplasmic transporters DctQ component" evidence="10">
    <location>
        <begin position="26"/>
        <end position="157"/>
    </location>
</feature>
<comment type="similarity">
    <text evidence="8">Belongs to the TRAP transporter small permease family.</text>
</comment>
<dbReference type="Pfam" id="PF04290">
    <property type="entry name" value="DctQ"/>
    <property type="match status" value="1"/>
</dbReference>
<keyword evidence="5 9" id="KW-0812">Transmembrane</keyword>
<dbReference type="GO" id="GO:0015740">
    <property type="term" value="P:C4-dicarboxylate transport"/>
    <property type="evidence" value="ECO:0007669"/>
    <property type="project" value="TreeGrafter"/>
</dbReference>
<evidence type="ECO:0000256" key="5">
    <source>
        <dbReference type="ARBA" id="ARBA00022692"/>
    </source>
</evidence>
<dbReference type="Proteomes" id="UP000269883">
    <property type="component" value="Chromosome"/>
</dbReference>
<dbReference type="AlphaFoldDB" id="A0A2Z6B131"/>
<evidence type="ECO:0000259" key="10">
    <source>
        <dbReference type="Pfam" id="PF04290"/>
    </source>
</evidence>
<evidence type="ECO:0000256" key="9">
    <source>
        <dbReference type="SAM" id="Phobius"/>
    </source>
</evidence>
<evidence type="ECO:0000256" key="3">
    <source>
        <dbReference type="ARBA" id="ARBA00022475"/>
    </source>
</evidence>
<evidence type="ECO:0000256" key="1">
    <source>
        <dbReference type="ARBA" id="ARBA00004429"/>
    </source>
</evidence>
<evidence type="ECO:0000256" key="4">
    <source>
        <dbReference type="ARBA" id="ARBA00022519"/>
    </source>
</evidence>
<dbReference type="EMBL" id="AP017378">
    <property type="protein sequence ID" value="BBD09163.1"/>
    <property type="molecule type" value="Genomic_DNA"/>
</dbReference>
<keyword evidence="6 9" id="KW-1133">Transmembrane helix</keyword>
<dbReference type="InterPro" id="IPR055348">
    <property type="entry name" value="DctQ"/>
</dbReference>
<name>A0A2Z6B131_9BACT</name>
<dbReference type="PANTHER" id="PTHR35011:SF2">
    <property type="entry name" value="2,3-DIKETO-L-GULONATE TRAP TRANSPORTER SMALL PERMEASE PROTEIN YIAM"/>
    <property type="match status" value="1"/>
</dbReference>
<dbReference type="KEGG" id="dfl:DFE_2437"/>
<reference evidence="11 12" key="1">
    <citation type="journal article" date="2018" name="Sci. Adv.">
        <title>Multi-heme cytochromes provide a pathway for survival in energy-limited environments.</title>
        <authorList>
            <person name="Deng X."/>
            <person name="Dohmae N."/>
            <person name="Nealson K.H."/>
            <person name="Hashimoto K."/>
            <person name="Okamoto A."/>
        </authorList>
    </citation>
    <scope>NUCLEOTIDE SEQUENCE [LARGE SCALE GENOMIC DNA]</scope>
    <source>
        <strain evidence="11 12">IS5</strain>
    </source>
</reference>
<keyword evidence="4" id="KW-0997">Cell inner membrane</keyword>
<sequence>MQLLRAVNTFFNKYLSMLIAVAFSMMTLLIFAQVVCRYVFQDPLSWSEELARYIFIWLTFCGASVAFYENTHIKVSYFIERIGNPRLQAGMFLIADALCLWFLWVFVTDGVVVASRVLSLGQVSSSMGFIPVGIVYLAVPIGSLFMALNVLYHALMHVQTILGKS</sequence>
<organism evidence="11 12">
    <name type="scientific">Desulfovibrio ferrophilus</name>
    <dbReference type="NCBI Taxonomy" id="241368"/>
    <lineage>
        <taxon>Bacteria</taxon>
        <taxon>Pseudomonadati</taxon>
        <taxon>Thermodesulfobacteriota</taxon>
        <taxon>Desulfovibrionia</taxon>
        <taxon>Desulfovibrionales</taxon>
        <taxon>Desulfovibrionaceae</taxon>
        <taxon>Desulfovibrio</taxon>
    </lineage>
</organism>
<keyword evidence="3" id="KW-1003">Cell membrane</keyword>